<feature type="transmembrane region" description="Helical" evidence="1">
    <location>
        <begin position="12"/>
        <end position="30"/>
    </location>
</feature>
<dbReference type="RefSeq" id="WP_212212677.1">
    <property type="nucleotide sequence ID" value="NZ_JAGUCO010000001.1"/>
</dbReference>
<keyword evidence="1" id="KW-0472">Membrane</keyword>
<dbReference type="Pfam" id="PF10825">
    <property type="entry name" value="DUF2752"/>
    <property type="match status" value="1"/>
</dbReference>
<proteinExistence type="predicted"/>
<comment type="caution">
    <text evidence="2">The sequence shown here is derived from an EMBL/GenBank/DDBJ whole genome shotgun (WGS) entry which is preliminary data.</text>
</comment>
<evidence type="ECO:0000256" key="1">
    <source>
        <dbReference type="SAM" id="Phobius"/>
    </source>
</evidence>
<gene>
    <name evidence="2" type="ORF">KEM10_01755</name>
</gene>
<reference evidence="2 3" key="1">
    <citation type="journal article" date="2015" name="Int. J. Syst. Evol. Microbiol.">
        <title>Carboxylicivirga linearis sp. nov., isolated from a sea cucumber culture pond.</title>
        <authorList>
            <person name="Wang F.Q."/>
            <person name="Zhou Y.X."/>
            <person name="Lin X.Z."/>
            <person name="Chen G.J."/>
            <person name="Du Z.J."/>
        </authorList>
    </citation>
    <scope>NUCLEOTIDE SEQUENCE [LARGE SCALE GENOMIC DNA]</scope>
    <source>
        <strain evidence="2 3">FB218</strain>
    </source>
</reference>
<accession>A0ABS5JQ32</accession>
<dbReference type="InterPro" id="IPR021215">
    <property type="entry name" value="DUF2752"/>
</dbReference>
<protein>
    <submittedName>
        <fullName evidence="2">DUF2752 domain-containing protein</fullName>
    </submittedName>
</protein>
<name>A0ABS5JQ32_9BACT</name>
<dbReference type="Proteomes" id="UP000708576">
    <property type="component" value="Unassembled WGS sequence"/>
</dbReference>
<keyword evidence="3" id="KW-1185">Reference proteome</keyword>
<evidence type="ECO:0000313" key="2">
    <source>
        <dbReference type="EMBL" id="MBS2096982.1"/>
    </source>
</evidence>
<evidence type="ECO:0000313" key="3">
    <source>
        <dbReference type="Proteomes" id="UP000708576"/>
    </source>
</evidence>
<feature type="transmembrane region" description="Helical" evidence="1">
    <location>
        <begin position="77"/>
        <end position="96"/>
    </location>
</feature>
<keyword evidence="1" id="KW-0812">Transmembrane</keyword>
<feature type="transmembrane region" description="Helical" evidence="1">
    <location>
        <begin position="105"/>
        <end position="125"/>
    </location>
</feature>
<keyword evidence="1" id="KW-1133">Transmembrane helix</keyword>
<dbReference type="EMBL" id="JAGUCO010000001">
    <property type="protein sequence ID" value="MBS2096982.1"/>
    <property type="molecule type" value="Genomic_DNA"/>
</dbReference>
<organism evidence="2 3">
    <name type="scientific">Carboxylicivirga linearis</name>
    <dbReference type="NCBI Taxonomy" id="1628157"/>
    <lineage>
        <taxon>Bacteria</taxon>
        <taxon>Pseudomonadati</taxon>
        <taxon>Bacteroidota</taxon>
        <taxon>Bacteroidia</taxon>
        <taxon>Marinilabiliales</taxon>
        <taxon>Marinilabiliaceae</taxon>
        <taxon>Carboxylicivirga</taxon>
    </lineage>
</organism>
<sequence>MKKSSNLEDWKIFQFFLLIGLSLGLIFPLLSHNGVTQINCPLEHLSSQPCPSCGLSRAWHLLYNGDFEGAMEANHNAYSLLMLLILQLIWRGWLIVKATAGKPIIIWDIIITLSSVVLLAGQYLADLLHFIVTSYT</sequence>